<keyword evidence="6" id="KW-0460">Magnesium</keyword>
<keyword evidence="9" id="KW-1185">Reference proteome</keyword>
<dbReference type="EC" id="3.1.3.71" evidence="3"/>
<evidence type="ECO:0000256" key="7">
    <source>
        <dbReference type="ARBA" id="ARBA00033711"/>
    </source>
</evidence>
<dbReference type="InterPro" id="IPR036702">
    <property type="entry name" value="ComB-like_sf"/>
</dbReference>
<dbReference type="InterPro" id="IPR005238">
    <property type="entry name" value="ComB-like"/>
</dbReference>
<dbReference type="Pfam" id="PF04029">
    <property type="entry name" value="2-ph_phosp"/>
    <property type="match status" value="1"/>
</dbReference>
<comment type="similarity">
    <text evidence="2">Belongs to the ComB family.</text>
</comment>
<keyword evidence="5" id="KW-0378">Hydrolase</keyword>
<organism evidence="8 9">
    <name type="scientific">Thermosipho ferrireducens</name>
    <dbReference type="NCBI Taxonomy" id="2571116"/>
    <lineage>
        <taxon>Bacteria</taxon>
        <taxon>Thermotogati</taxon>
        <taxon>Thermotogota</taxon>
        <taxon>Thermotogae</taxon>
        <taxon>Thermotogales</taxon>
        <taxon>Fervidobacteriaceae</taxon>
        <taxon>Thermosipho</taxon>
    </lineage>
</organism>
<gene>
    <name evidence="8" type="ORF">JYK00_03645</name>
</gene>
<dbReference type="SUPFAM" id="SSF142823">
    <property type="entry name" value="ComB-like"/>
    <property type="match status" value="1"/>
</dbReference>
<name>A0ABX7S9Q4_9BACT</name>
<comment type="catalytic activity">
    <reaction evidence="7">
        <text>(2R)-O-phospho-3-sulfolactate + H2O = (2R)-3-sulfolactate + phosphate</text>
        <dbReference type="Rhea" id="RHEA:23416"/>
        <dbReference type="ChEBI" id="CHEBI:15377"/>
        <dbReference type="ChEBI" id="CHEBI:15597"/>
        <dbReference type="ChEBI" id="CHEBI:43474"/>
        <dbReference type="ChEBI" id="CHEBI:58738"/>
        <dbReference type="EC" id="3.1.3.71"/>
    </reaction>
</comment>
<protein>
    <recommendedName>
        <fullName evidence="4">Probable 2-phosphosulfolactate phosphatase</fullName>
        <ecNumber evidence="3">3.1.3.71</ecNumber>
    </recommendedName>
</protein>
<dbReference type="PANTHER" id="PTHR37311">
    <property type="entry name" value="2-PHOSPHOSULFOLACTATE PHOSPHATASE-RELATED"/>
    <property type="match status" value="1"/>
</dbReference>
<evidence type="ECO:0000256" key="2">
    <source>
        <dbReference type="ARBA" id="ARBA00009997"/>
    </source>
</evidence>
<accession>A0ABX7S9Q4</accession>
<dbReference type="Gene3D" id="3.90.1560.10">
    <property type="entry name" value="ComB-like"/>
    <property type="match status" value="1"/>
</dbReference>
<evidence type="ECO:0000256" key="3">
    <source>
        <dbReference type="ARBA" id="ARBA00012953"/>
    </source>
</evidence>
<dbReference type="Proteomes" id="UP000671862">
    <property type="component" value="Chromosome"/>
</dbReference>
<dbReference type="EMBL" id="CP071446">
    <property type="protein sequence ID" value="QTA38615.1"/>
    <property type="molecule type" value="Genomic_DNA"/>
</dbReference>
<reference evidence="8 9" key="1">
    <citation type="submission" date="2021-03" db="EMBL/GenBank/DDBJ databases">
        <title>Thermosipho ferrireducens sp.nov., an anaerobic thermophilic iron-reducing bacterium isolated from a deep-sea hydrothermal sulfide deposits.</title>
        <authorList>
            <person name="Zeng X."/>
            <person name="Chen Y."/>
            <person name="Shao Z."/>
        </authorList>
    </citation>
    <scope>NUCLEOTIDE SEQUENCE [LARGE SCALE GENOMIC DNA]</scope>
    <source>
        <strain evidence="8 9">JL129W03</strain>
    </source>
</reference>
<dbReference type="PANTHER" id="PTHR37311:SF1">
    <property type="entry name" value="2-PHOSPHOSULFOLACTATE PHOSPHATASE-RELATED"/>
    <property type="match status" value="1"/>
</dbReference>
<evidence type="ECO:0000256" key="1">
    <source>
        <dbReference type="ARBA" id="ARBA00001946"/>
    </source>
</evidence>
<evidence type="ECO:0000256" key="4">
    <source>
        <dbReference type="ARBA" id="ARBA00021948"/>
    </source>
</evidence>
<dbReference type="RefSeq" id="WP_207567333.1">
    <property type="nucleotide sequence ID" value="NZ_CP071446.1"/>
</dbReference>
<comment type="cofactor">
    <cofactor evidence="1">
        <name>Mg(2+)</name>
        <dbReference type="ChEBI" id="CHEBI:18420"/>
    </cofactor>
</comment>
<evidence type="ECO:0000313" key="9">
    <source>
        <dbReference type="Proteomes" id="UP000671862"/>
    </source>
</evidence>
<proteinExistence type="inferred from homology"/>
<evidence type="ECO:0000256" key="5">
    <source>
        <dbReference type="ARBA" id="ARBA00022801"/>
    </source>
</evidence>
<sequence length="223" mass="24846">MISVLFGPEKGFSSDVIVVLDVLRATSVIVTALANGALLIKPVSSIREAVKMKKEGYIIGGERSAVKLQSFDKGNSPLEYFDVAGSKIVLTTSNGTRLIKKAMKYSKNIIAGAFLNLTEIVEYIRNVENIILWCAGNKREVSYEDTLLAGAILEKLNRIGRRDFHDSALVALEFFGRRKEIKFRGTHARRLIGLGYEKDVAFCSQVDIYSVLPVLREDVFIKR</sequence>
<evidence type="ECO:0000313" key="8">
    <source>
        <dbReference type="EMBL" id="QTA38615.1"/>
    </source>
</evidence>
<evidence type="ECO:0000256" key="6">
    <source>
        <dbReference type="ARBA" id="ARBA00022842"/>
    </source>
</evidence>